<proteinExistence type="predicted"/>
<dbReference type="EMBL" id="CP131062">
    <property type="protein sequence ID" value="WNY28628.1"/>
    <property type="molecule type" value="Genomic_DNA"/>
</dbReference>
<sequence>MAIDKNQKKLLFWLVIFAVLAFFMLSTYVNNFTDSSKPNDNMTTSNASNNFSNNTSTTNSSQIPKSTGPAGINESELKKATQATKSAFRESGVYEFDDMSVSYNQSNNEITVIISVLDTTKGLYAKKMAETTLKRLNEEVRVYNSSIKPHSTTYYGGLYDECNLTIMVVPKNNMYDSKYWYISQYMTKGTHRNITLKKMYASGSMYI</sequence>
<reference evidence="2 3" key="1">
    <citation type="submission" date="2023-07" db="EMBL/GenBank/DDBJ databases">
        <title>Closed genome sequence of Methanimicrococcus sp. Es2.</title>
        <authorList>
            <person name="Protasov E."/>
            <person name="Platt K."/>
            <person name="Reeh H."/>
            <person name="Poehlein A."/>
            <person name="Daniel R."/>
            <person name="Brune A."/>
        </authorList>
    </citation>
    <scope>NUCLEOTIDE SEQUENCE [LARGE SCALE GENOMIC DNA]</scope>
    <source>
        <strain evidence="2 3">Es2</strain>
    </source>
</reference>
<evidence type="ECO:0000313" key="3">
    <source>
        <dbReference type="Proteomes" id="UP001302662"/>
    </source>
</evidence>
<organism evidence="2 3">
    <name type="scientific">Methanimicrococcus stummii</name>
    <dbReference type="NCBI Taxonomy" id="3028294"/>
    <lineage>
        <taxon>Archaea</taxon>
        <taxon>Methanobacteriati</taxon>
        <taxon>Methanobacteriota</taxon>
        <taxon>Stenosarchaea group</taxon>
        <taxon>Methanomicrobia</taxon>
        <taxon>Methanosarcinales</taxon>
        <taxon>Methanosarcinaceae</taxon>
        <taxon>Methanimicrococcus</taxon>
    </lineage>
</organism>
<accession>A0AA97A838</accession>
<dbReference type="Proteomes" id="UP001302662">
    <property type="component" value="Chromosome"/>
</dbReference>
<evidence type="ECO:0000313" key="2">
    <source>
        <dbReference type="EMBL" id="WNY28628.1"/>
    </source>
</evidence>
<gene>
    <name evidence="2" type="ORF">MmiEs2_08280</name>
</gene>
<keyword evidence="3" id="KW-1185">Reference proteome</keyword>
<feature type="region of interest" description="Disordered" evidence="1">
    <location>
        <begin position="35"/>
        <end position="73"/>
    </location>
</feature>
<feature type="compositionally biased region" description="Low complexity" evidence="1">
    <location>
        <begin position="43"/>
        <end position="61"/>
    </location>
</feature>
<dbReference type="AlphaFoldDB" id="A0AA97A838"/>
<evidence type="ECO:0000256" key="1">
    <source>
        <dbReference type="SAM" id="MobiDB-lite"/>
    </source>
</evidence>
<dbReference type="GeneID" id="85197291"/>
<dbReference type="KEGG" id="mees:MmiEs2_08280"/>
<dbReference type="RefSeq" id="WP_316560167.1">
    <property type="nucleotide sequence ID" value="NZ_CP131062.1"/>
</dbReference>
<name>A0AA97A838_9EURY</name>
<protein>
    <submittedName>
        <fullName evidence="2">Uncharacterized protein</fullName>
    </submittedName>
</protein>